<accession>D6GWY9</accession>
<gene>
    <name evidence="3" type="primary">rpl14</name>
    <name evidence="5" type="ORF">BJBARM5_1012</name>
</gene>
<evidence type="ECO:0000256" key="2">
    <source>
        <dbReference type="ARBA" id="ARBA00023274"/>
    </source>
</evidence>
<reference evidence="5 6" key="1">
    <citation type="journal article" date="2010" name="Proc. Natl. Acad. Sci. U.S.A.">
        <title>Enigmatic, ultrasmall, uncultivated Archaea.</title>
        <authorList>
            <person name="Baker B.J."/>
            <person name="Comolli L.R."/>
            <person name="Dick G.J."/>
            <person name="Hauser L.J."/>
            <person name="Hyatt D."/>
            <person name="Dill B.D."/>
            <person name="Land M.L."/>
            <person name="Verberkmoes N.C."/>
            <person name="Hettich R.L."/>
            <person name="Banfield J.F."/>
        </authorList>
    </citation>
    <scope>NUCLEOTIDE SEQUENCE [LARGE SCALE GENOMIC DNA]</scope>
</reference>
<evidence type="ECO:0000256" key="3">
    <source>
        <dbReference type="HAMAP-Rule" id="MF_01367"/>
    </source>
</evidence>
<keyword evidence="3" id="KW-0699">rRNA-binding</keyword>
<protein>
    <recommendedName>
        <fullName evidence="3">Large ribosomal subunit protein uL14</fullName>
    </recommendedName>
</protein>
<name>D6GWY9_PARA5</name>
<evidence type="ECO:0000313" key="6">
    <source>
        <dbReference type="Proteomes" id="UP000009376"/>
    </source>
</evidence>
<organism evidence="5 6">
    <name type="scientific">Candidatus Parvarchaeum acidophilus ARMAN-5</name>
    <dbReference type="NCBI Taxonomy" id="662762"/>
    <lineage>
        <taxon>Archaea</taxon>
        <taxon>Candidatus Parvarchaeota</taxon>
        <taxon>Candidatus Parvarchaeum</taxon>
    </lineage>
</organism>
<dbReference type="HAMAP" id="MF_01367">
    <property type="entry name" value="Ribosomal_uL14"/>
    <property type="match status" value="1"/>
</dbReference>
<dbReference type="PANTHER" id="PTHR11761">
    <property type="entry name" value="50S/60S RIBOSOMAL PROTEIN L14/L23"/>
    <property type="match status" value="1"/>
</dbReference>
<dbReference type="Proteomes" id="UP000009376">
    <property type="component" value="Unassembled WGS sequence"/>
</dbReference>
<dbReference type="GO" id="GO:0022625">
    <property type="term" value="C:cytosolic large ribosomal subunit"/>
    <property type="evidence" value="ECO:0007669"/>
    <property type="project" value="TreeGrafter"/>
</dbReference>
<evidence type="ECO:0000256" key="4">
    <source>
        <dbReference type="RuleBase" id="RU003949"/>
    </source>
</evidence>
<comment type="function">
    <text evidence="3">Binds to 23S rRNA. Forms part of two intersubunit bridges in the 70S ribosome.</text>
</comment>
<proteinExistence type="inferred from homology"/>
<keyword evidence="3" id="KW-0694">RNA-binding</keyword>
<dbReference type="GO" id="GO:0006412">
    <property type="term" value="P:translation"/>
    <property type="evidence" value="ECO:0007669"/>
    <property type="project" value="UniProtKB-UniRule"/>
</dbReference>
<dbReference type="EMBL" id="GG745612">
    <property type="protein sequence ID" value="EFD92290.1"/>
    <property type="molecule type" value="Genomic_DNA"/>
</dbReference>
<dbReference type="PANTHER" id="PTHR11761:SF8">
    <property type="entry name" value="LARGE RIBOSOMAL SUBUNIT PROTEIN UL14"/>
    <property type="match status" value="1"/>
</dbReference>
<keyword evidence="2 3" id="KW-0687">Ribonucleoprotein</keyword>
<keyword evidence="1 3" id="KW-0689">Ribosomal protein</keyword>
<dbReference type="SUPFAM" id="SSF50193">
    <property type="entry name" value="Ribosomal protein L14"/>
    <property type="match status" value="1"/>
</dbReference>
<dbReference type="CDD" id="cd00337">
    <property type="entry name" value="Ribosomal_uL14"/>
    <property type="match status" value="1"/>
</dbReference>
<evidence type="ECO:0000313" key="5">
    <source>
        <dbReference type="EMBL" id="EFD92290.1"/>
    </source>
</evidence>
<dbReference type="AlphaFoldDB" id="D6GWY9"/>
<dbReference type="SMART" id="SM01374">
    <property type="entry name" value="Ribosomal_L14"/>
    <property type="match status" value="1"/>
</dbReference>
<comment type="subunit">
    <text evidence="3">Part of the 50S ribosomal subunit. Forms a cluster with proteins L3 and L24e, part of which may contact the 16S rRNA in 2 intersubunit bridges.</text>
</comment>
<dbReference type="GO" id="GO:0003735">
    <property type="term" value="F:structural constituent of ribosome"/>
    <property type="evidence" value="ECO:0007669"/>
    <property type="project" value="InterPro"/>
</dbReference>
<dbReference type="GO" id="GO:0070180">
    <property type="term" value="F:large ribosomal subunit rRNA binding"/>
    <property type="evidence" value="ECO:0007669"/>
    <property type="project" value="TreeGrafter"/>
</dbReference>
<dbReference type="Gene3D" id="2.40.150.20">
    <property type="entry name" value="Ribosomal protein L14"/>
    <property type="match status" value="1"/>
</dbReference>
<sequence length="143" mass="15690">MGTGRKGAGLKPIRAKISKSINVGSWIVVADNSGAKIAKVVNIRNYHGVKDRQPKCGIGDTIFVVVKKGSPDTVHKKFPAVVVRQKKEYRRHDGTRVSFGDNACAIVKDIEKYEPQGTIIRGPIAREISIRFPNVTRIASKIV</sequence>
<dbReference type="InterPro" id="IPR036853">
    <property type="entry name" value="Ribosomal_uL14_sf"/>
</dbReference>
<dbReference type="InterPro" id="IPR000218">
    <property type="entry name" value="Ribosomal_uL14"/>
</dbReference>
<comment type="similarity">
    <text evidence="3 4">Belongs to the universal ribosomal protein uL14 family.</text>
</comment>
<dbReference type="Pfam" id="PF00238">
    <property type="entry name" value="Ribosomal_L14"/>
    <property type="match status" value="1"/>
</dbReference>
<evidence type="ECO:0000256" key="1">
    <source>
        <dbReference type="ARBA" id="ARBA00022980"/>
    </source>
</evidence>